<reference evidence="3" key="1">
    <citation type="journal article" date="2020" name="Nature">
        <title>Giant virus diversity and host interactions through global metagenomics.</title>
        <authorList>
            <person name="Schulz F."/>
            <person name="Roux S."/>
            <person name="Paez-Espino D."/>
            <person name="Jungbluth S."/>
            <person name="Walsh D.A."/>
            <person name="Denef V.J."/>
            <person name="McMahon K.D."/>
            <person name="Konstantinidis K.T."/>
            <person name="Eloe-Fadrosh E.A."/>
            <person name="Kyrpides N.C."/>
            <person name="Woyke T."/>
        </authorList>
    </citation>
    <scope>NUCLEOTIDE SEQUENCE</scope>
    <source>
        <strain evidence="3">GVMAG-S-3300013094-109</strain>
    </source>
</reference>
<sequence length="495" mass="58234">MDITQDNQIHLHRFKYKPPHPSYIAGFIDGDGCLFIRKIKDWYQSGIQITQSRSNILQIMKYHFGGSITSSTNRNKPIETKNEDDKNNKRNQYSFIVRSNEYSLLLNYIQNCIIIKHKQFDALYEFSKLINQQGLSDKKEELYKICLQKKDIESYKFERLNIEYIQGLFDAEGCIFINKDKFTKYRISITQKSNPDILQEIQHLLGFGIINSEKRFVIYKKSDCLQFLQLVKPFVIVKYNQVVAFEKFLQTDDHKIKEEMYKICNREKHQIEHFTDLNQSKEGKDGYLESLRLREIKEKVCKEIQLAKVYKDKSEKMSGEGNHNYGKTFSKETKKKMSISIREAKGGVSDEQIKKVRILISEGKQNIEIQDLLGVPLHSITRIKNGSIVCSDEDKKEKKHITQEELNINKRKIQVCEILKVVELSVEGQQPIKILKCLVDEREKNNLENNLTVDIIKNIRRSISSNKMPIYESELSPEQYQYYKNMIDEKYAVKE</sequence>
<evidence type="ECO:0000259" key="2">
    <source>
        <dbReference type="Pfam" id="PF07460"/>
    </source>
</evidence>
<dbReference type="GO" id="GO:0003677">
    <property type="term" value="F:DNA binding"/>
    <property type="evidence" value="ECO:0007669"/>
    <property type="project" value="InterPro"/>
</dbReference>
<dbReference type="Pfam" id="PF07460">
    <property type="entry name" value="NUMOD3"/>
    <property type="match status" value="1"/>
</dbReference>
<dbReference type="GO" id="GO:0005739">
    <property type="term" value="C:mitochondrion"/>
    <property type="evidence" value="ECO:0007669"/>
    <property type="project" value="UniProtKB-ARBA"/>
</dbReference>
<dbReference type="InterPro" id="IPR027434">
    <property type="entry name" value="Homing_endonucl"/>
</dbReference>
<accession>A0A6C0KU83</accession>
<dbReference type="InterPro" id="IPR004860">
    <property type="entry name" value="LAGLIDADG_dom"/>
</dbReference>
<evidence type="ECO:0000259" key="1">
    <source>
        <dbReference type="Pfam" id="PF00961"/>
    </source>
</evidence>
<dbReference type="PANTHER" id="PTHR36181:SF2">
    <property type="entry name" value="INTRON-ENCODED ENDONUCLEASE AI3-RELATED"/>
    <property type="match status" value="1"/>
</dbReference>
<evidence type="ECO:0000313" key="3">
    <source>
        <dbReference type="EMBL" id="QHU21525.1"/>
    </source>
</evidence>
<protein>
    <recommendedName>
        <fullName evidence="4">Homing endonuclease LAGLIDADG domain-containing protein</fullName>
    </recommendedName>
</protein>
<evidence type="ECO:0008006" key="4">
    <source>
        <dbReference type="Google" id="ProtNLM"/>
    </source>
</evidence>
<organism evidence="3">
    <name type="scientific">viral metagenome</name>
    <dbReference type="NCBI Taxonomy" id="1070528"/>
    <lineage>
        <taxon>unclassified sequences</taxon>
        <taxon>metagenomes</taxon>
        <taxon>organismal metagenomes</taxon>
    </lineage>
</organism>
<dbReference type="GO" id="GO:0004519">
    <property type="term" value="F:endonuclease activity"/>
    <property type="evidence" value="ECO:0007669"/>
    <property type="project" value="InterPro"/>
</dbReference>
<proteinExistence type="predicted"/>
<dbReference type="Gene3D" id="3.10.28.10">
    <property type="entry name" value="Homing endonucleases"/>
    <property type="match status" value="2"/>
</dbReference>
<dbReference type="SUPFAM" id="SSF64496">
    <property type="entry name" value="DNA-binding domain of intron-encoded endonucleases"/>
    <property type="match status" value="1"/>
</dbReference>
<dbReference type="InterPro" id="IPR003611">
    <property type="entry name" value="NUMOD3"/>
</dbReference>
<name>A0A6C0KU83_9ZZZZ</name>
<dbReference type="EMBL" id="MN740990">
    <property type="protein sequence ID" value="QHU21525.1"/>
    <property type="molecule type" value="Genomic_DNA"/>
</dbReference>
<dbReference type="SUPFAM" id="SSF55608">
    <property type="entry name" value="Homing endonucleases"/>
    <property type="match status" value="2"/>
</dbReference>
<dbReference type="AlphaFoldDB" id="A0A6C0KU83"/>
<feature type="domain" description="Homing endonuclease LAGLIDADG" evidence="1">
    <location>
        <begin position="166"/>
        <end position="233"/>
    </location>
</feature>
<dbReference type="PANTHER" id="PTHR36181">
    <property type="entry name" value="INTRON-ENCODED ENDONUCLEASE AI3-RELATED"/>
    <property type="match status" value="1"/>
</dbReference>
<feature type="domain" description="Nuclease associated modular" evidence="2">
    <location>
        <begin position="317"/>
        <end position="338"/>
    </location>
</feature>
<dbReference type="Pfam" id="PF00961">
    <property type="entry name" value="LAGLIDADG_1"/>
    <property type="match status" value="1"/>
</dbReference>
<dbReference type="InterPro" id="IPR051289">
    <property type="entry name" value="LAGLIDADG_Endonuclease"/>
</dbReference>